<feature type="region of interest" description="Disordered" evidence="2">
    <location>
        <begin position="45"/>
        <end position="65"/>
    </location>
</feature>
<dbReference type="Gene3D" id="3.40.50.300">
    <property type="entry name" value="P-loop containing nucleotide triphosphate hydrolases"/>
    <property type="match status" value="1"/>
</dbReference>
<organism evidence="3 4">
    <name type="scientific">Phytophthora oleae</name>
    <dbReference type="NCBI Taxonomy" id="2107226"/>
    <lineage>
        <taxon>Eukaryota</taxon>
        <taxon>Sar</taxon>
        <taxon>Stramenopiles</taxon>
        <taxon>Oomycota</taxon>
        <taxon>Peronosporomycetes</taxon>
        <taxon>Peronosporales</taxon>
        <taxon>Peronosporaceae</taxon>
        <taxon>Phytophthora</taxon>
    </lineage>
</organism>
<dbReference type="SUPFAM" id="SSF52540">
    <property type="entry name" value="P-loop containing nucleoside triphosphate hydrolases"/>
    <property type="match status" value="1"/>
</dbReference>
<evidence type="ECO:0000313" key="4">
    <source>
        <dbReference type="Proteomes" id="UP001632037"/>
    </source>
</evidence>
<proteinExistence type="inferred from homology"/>
<dbReference type="InterPro" id="IPR001806">
    <property type="entry name" value="Small_GTPase"/>
</dbReference>
<dbReference type="SMART" id="SM00175">
    <property type="entry name" value="RAB"/>
    <property type="match status" value="1"/>
</dbReference>
<evidence type="ECO:0000256" key="1">
    <source>
        <dbReference type="ARBA" id="ARBA00006270"/>
    </source>
</evidence>
<accession>A0ABD3G6D1</accession>
<gene>
    <name evidence="3" type="ORF">V7S43_000476</name>
</gene>
<dbReference type="CDD" id="cd00154">
    <property type="entry name" value="Rab"/>
    <property type="match status" value="1"/>
</dbReference>
<comment type="caution">
    <text evidence="3">The sequence shown here is derived from an EMBL/GenBank/DDBJ whole genome shotgun (WGS) entry which is preliminary data.</text>
</comment>
<dbReference type="InterPro" id="IPR005225">
    <property type="entry name" value="Small_GTP-bd"/>
</dbReference>
<dbReference type="PROSITE" id="PS51419">
    <property type="entry name" value="RAB"/>
    <property type="match status" value="1"/>
</dbReference>
<dbReference type="NCBIfam" id="TIGR00231">
    <property type="entry name" value="small_GTP"/>
    <property type="match status" value="1"/>
</dbReference>
<dbReference type="PRINTS" id="PR00449">
    <property type="entry name" value="RASTRNSFRMNG"/>
</dbReference>
<dbReference type="InterPro" id="IPR050209">
    <property type="entry name" value="Rab_GTPases_membrane_traffic"/>
</dbReference>
<sequence>MLPNSLQTTARPITLRFVDVEAGVVTRHELRDSLHLDGDELSAAIAQLPGSPPSSQRRQASPTKLSGDPMYKIILLGTAGVGKSSLLAVAANGDDAYMDRRPPTLEAEFGTVEFPDPSDYSGTRLIKARIWDTAGQERFRAITRSHYRRADGALLVYDVSDGESFARLGEWLHTLRETAGDSLTAAMVLENKVDKLKGPRPAKYAQPDKVKDFCDAQNLLFACTTAKLNARALEYEGAIKVGDAVRQLVLHIHETRTKSPTTQQEASRTESVVLTSAVATKGKPLGDCGGCKPH</sequence>
<reference evidence="3 4" key="1">
    <citation type="submission" date="2024-09" db="EMBL/GenBank/DDBJ databases">
        <title>Genome sequencing and assembly of Phytophthora oleae, isolate VK10A, causative agent of rot of olive drupes.</title>
        <authorList>
            <person name="Conti Taguali S."/>
            <person name="Riolo M."/>
            <person name="La Spada F."/>
            <person name="Cacciola S.O."/>
            <person name="Dionisio G."/>
        </authorList>
    </citation>
    <scope>NUCLEOTIDE SEQUENCE [LARGE SCALE GENOMIC DNA]</scope>
    <source>
        <strain evidence="3 4">VK10A</strain>
    </source>
</reference>
<comment type="similarity">
    <text evidence="1">Belongs to the small GTPase superfamily. Rab family.</text>
</comment>
<dbReference type="AlphaFoldDB" id="A0ABD3G6D1"/>
<keyword evidence="4" id="KW-1185">Reference proteome</keyword>
<evidence type="ECO:0000313" key="3">
    <source>
        <dbReference type="EMBL" id="KAL3674528.1"/>
    </source>
</evidence>
<feature type="compositionally biased region" description="Low complexity" evidence="2">
    <location>
        <begin position="53"/>
        <end position="62"/>
    </location>
</feature>
<dbReference type="SMART" id="SM00173">
    <property type="entry name" value="RAS"/>
    <property type="match status" value="1"/>
</dbReference>
<dbReference type="Pfam" id="PF00071">
    <property type="entry name" value="Ras"/>
    <property type="match status" value="1"/>
</dbReference>
<protein>
    <submittedName>
        <fullName evidence="3">Uncharacterized protein</fullName>
    </submittedName>
</protein>
<dbReference type="PANTHER" id="PTHR47979">
    <property type="entry name" value="DRAB11-RELATED"/>
    <property type="match status" value="1"/>
</dbReference>
<dbReference type="InterPro" id="IPR027417">
    <property type="entry name" value="P-loop_NTPase"/>
</dbReference>
<dbReference type="Proteomes" id="UP001632037">
    <property type="component" value="Unassembled WGS sequence"/>
</dbReference>
<dbReference type="EMBL" id="JBIMZQ010000001">
    <property type="protein sequence ID" value="KAL3674528.1"/>
    <property type="molecule type" value="Genomic_DNA"/>
</dbReference>
<name>A0ABD3G6D1_9STRA</name>
<evidence type="ECO:0000256" key="2">
    <source>
        <dbReference type="SAM" id="MobiDB-lite"/>
    </source>
</evidence>
<dbReference type="FunFam" id="3.40.50.300:FF:001447">
    <property type="entry name" value="Ras-related protein Rab-1B"/>
    <property type="match status" value="1"/>
</dbReference>